<evidence type="ECO:0000313" key="2">
    <source>
        <dbReference type="Proteomes" id="UP001060170"/>
    </source>
</evidence>
<proteinExistence type="predicted"/>
<reference evidence="2" key="2">
    <citation type="journal article" date="2018" name="Mol. Plant Microbe Interact.">
        <title>Genome sequence resources for the wheat stripe rust pathogen (Puccinia striiformis f. sp. tritici) and the barley stripe rust pathogen (Puccinia striiformis f. sp. hordei).</title>
        <authorList>
            <person name="Xia C."/>
            <person name="Wang M."/>
            <person name="Yin C."/>
            <person name="Cornejo O.E."/>
            <person name="Hulbert S.H."/>
            <person name="Chen X."/>
        </authorList>
    </citation>
    <scope>NUCLEOTIDE SEQUENCE [LARGE SCALE GENOMIC DNA]</scope>
    <source>
        <strain evidence="2">93-210</strain>
    </source>
</reference>
<reference evidence="1 2" key="3">
    <citation type="journal article" date="2022" name="Microbiol. Spectr.">
        <title>Folding features and dynamics of 3D genome architecture in plant fungal pathogens.</title>
        <authorList>
            <person name="Xia C."/>
        </authorList>
    </citation>
    <scope>NUCLEOTIDE SEQUENCE [LARGE SCALE GENOMIC DNA]</scope>
    <source>
        <strain evidence="1 2">93-210</strain>
    </source>
</reference>
<gene>
    <name evidence="1" type="ORF">MJO28_012135</name>
</gene>
<sequence>MVCILTKYSMKPMAPKYHKNLSPIGLIKDRSCRGSRSIGGEKNDESQHHCALRRICPNEGWRILVKDAPHASSDMPE</sequence>
<comment type="caution">
    <text evidence="1">The sequence shown here is derived from an EMBL/GenBank/DDBJ whole genome shotgun (WGS) entry which is preliminary data.</text>
</comment>
<reference evidence="2" key="1">
    <citation type="journal article" date="2018" name="BMC Genomics">
        <title>Genomic insights into host adaptation between the wheat stripe rust pathogen (Puccinia striiformis f. sp. tritici) and the barley stripe rust pathogen (Puccinia striiformis f. sp. hordei).</title>
        <authorList>
            <person name="Xia C."/>
            <person name="Wang M."/>
            <person name="Yin C."/>
            <person name="Cornejo O.E."/>
            <person name="Hulbert S.H."/>
            <person name="Chen X."/>
        </authorList>
    </citation>
    <scope>NUCLEOTIDE SEQUENCE [LARGE SCALE GENOMIC DNA]</scope>
    <source>
        <strain evidence="2">93-210</strain>
    </source>
</reference>
<evidence type="ECO:0000313" key="1">
    <source>
        <dbReference type="EMBL" id="KAI7942108.1"/>
    </source>
</evidence>
<dbReference type="EMBL" id="CM045876">
    <property type="protein sequence ID" value="KAI7942108.1"/>
    <property type="molecule type" value="Genomic_DNA"/>
</dbReference>
<name>A0ACC0E215_9BASI</name>
<keyword evidence="2" id="KW-1185">Reference proteome</keyword>
<dbReference type="Proteomes" id="UP001060170">
    <property type="component" value="Chromosome 12"/>
</dbReference>
<organism evidence="1 2">
    <name type="scientific">Puccinia striiformis f. sp. tritici</name>
    <dbReference type="NCBI Taxonomy" id="168172"/>
    <lineage>
        <taxon>Eukaryota</taxon>
        <taxon>Fungi</taxon>
        <taxon>Dikarya</taxon>
        <taxon>Basidiomycota</taxon>
        <taxon>Pucciniomycotina</taxon>
        <taxon>Pucciniomycetes</taxon>
        <taxon>Pucciniales</taxon>
        <taxon>Pucciniaceae</taxon>
        <taxon>Puccinia</taxon>
    </lineage>
</organism>
<accession>A0ACC0E215</accession>
<protein>
    <submittedName>
        <fullName evidence="1">Uncharacterized protein</fullName>
    </submittedName>
</protein>